<proteinExistence type="predicted"/>
<protein>
    <submittedName>
        <fullName evidence="1">Uncharacterized protein</fullName>
    </submittedName>
</protein>
<keyword evidence="2" id="KW-1185">Reference proteome</keyword>
<evidence type="ECO:0000313" key="2">
    <source>
        <dbReference type="Proteomes" id="UP001589710"/>
    </source>
</evidence>
<dbReference type="Proteomes" id="UP001589710">
    <property type="component" value="Unassembled WGS sequence"/>
</dbReference>
<dbReference type="EMBL" id="JBHMCG010000053">
    <property type="protein sequence ID" value="MFB9573027.1"/>
    <property type="molecule type" value="Genomic_DNA"/>
</dbReference>
<evidence type="ECO:0000313" key="1">
    <source>
        <dbReference type="EMBL" id="MFB9573027.1"/>
    </source>
</evidence>
<reference evidence="1 2" key="1">
    <citation type="submission" date="2024-09" db="EMBL/GenBank/DDBJ databases">
        <authorList>
            <person name="Sun Q."/>
            <person name="Mori K."/>
        </authorList>
    </citation>
    <scope>NUCLEOTIDE SEQUENCE [LARGE SCALE GENOMIC DNA]</scope>
    <source>
        <strain evidence="1 2">JCM 3331</strain>
    </source>
</reference>
<dbReference type="SUPFAM" id="SSF53474">
    <property type="entry name" value="alpha/beta-Hydrolases"/>
    <property type="match status" value="1"/>
</dbReference>
<organism evidence="1 2">
    <name type="scientific">Streptomyces yanii</name>
    <dbReference type="NCBI Taxonomy" id="78510"/>
    <lineage>
        <taxon>Bacteria</taxon>
        <taxon>Bacillati</taxon>
        <taxon>Actinomycetota</taxon>
        <taxon>Actinomycetes</taxon>
        <taxon>Kitasatosporales</taxon>
        <taxon>Streptomycetaceae</taxon>
        <taxon>Streptomyces</taxon>
    </lineage>
</organism>
<sequence length="395" mass="42438">MSDPVFVIHGVANRDGTGFTAAVRALQSATGIAMEPVYWGDLGAEDRFIAATLPVRDTAPVPAAGSGSLLRDTAPDTFLPSFLFTEQPRIADQLAALAAGLRDELESDPGPLRDGPGHSGPDPDEVLACVAEEWPDTRWLSRTDDPTLLGEAGRALAHALLDTDTQEYAVYGHDGLRGEPGRLRELVRRRLRDFDRVAGAAIGAVAGRVNHAVRSRFGPGTTRFLGDVLVYQRHRDAIHARIRARIDEVDPKLGRGPERPVRVVAHSLGGVIAVDMATAGEPLWTERLVTFGSQAAFFHVCDPRGGQLLPYSGHAPVQLPASLGRWINLWEPLDMLAFAASQVFQLSDGSNPVDRPVPHAASTGMWTHSAYWDLPDVATAIAVAMDRDGIPTAAD</sequence>
<dbReference type="InterPro" id="IPR029058">
    <property type="entry name" value="AB_hydrolase_fold"/>
</dbReference>
<comment type="caution">
    <text evidence="1">The sequence shown here is derived from an EMBL/GenBank/DDBJ whole genome shotgun (WGS) entry which is preliminary data.</text>
</comment>
<dbReference type="Gene3D" id="3.40.50.1820">
    <property type="entry name" value="alpha/beta hydrolase"/>
    <property type="match status" value="1"/>
</dbReference>
<gene>
    <name evidence="1" type="ORF">ACFFTL_12000</name>
</gene>
<accession>A0ABV5R5A3</accession>
<dbReference type="RefSeq" id="WP_345515596.1">
    <property type="nucleotide sequence ID" value="NZ_BAAAXD010000031.1"/>
</dbReference>
<name>A0ABV5R5A3_9ACTN</name>